<proteinExistence type="predicted"/>
<protein>
    <submittedName>
        <fullName evidence="3">ATP-dependent zinc protease</fullName>
    </submittedName>
</protein>
<dbReference type="InterPro" id="IPR011761">
    <property type="entry name" value="ATP-grasp"/>
</dbReference>
<dbReference type="GO" id="GO:0046872">
    <property type="term" value="F:metal ion binding"/>
    <property type="evidence" value="ECO:0007669"/>
    <property type="project" value="InterPro"/>
</dbReference>
<dbReference type="PANTHER" id="PTHR21621:SF0">
    <property type="entry name" value="BETA-CITRYLGLUTAMATE SYNTHASE B-RELATED"/>
    <property type="match status" value="1"/>
</dbReference>
<organism evidence="3 4">
    <name type="scientific">Candidatus Dojkabacteria bacterium</name>
    <dbReference type="NCBI Taxonomy" id="2099670"/>
    <lineage>
        <taxon>Bacteria</taxon>
        <taxon>Candidatus Dojkabacteria</taxon>
    </lineage>
</organism>
<reference evidence="3" key="1">
    <citation type="submission" date="2020-04" db="EMBL/GenBank/DDBJ databases">
        <authorList>
            <person name="Zhang T."/>
        </authorList>
    </citation>
    <scope>NUCLEOTIDE SEQUENCE</scope>
    <source>
        <strain evidence="3">HKST-UBA17</strain>
    </source>
</reference>
<dbReference type="EMBL" id="JAGQLN010000001">
    <property type="protein sequence ID" value="MCA9376324.1"/>
    <property type="molecule type" value="Genomic_DNA"/>
</dbReference>
<name>A0A955KWQ8_9BACT</name>
<evidence type="ECO:0000313" key="3">
    <source>
        <dbReference type="EMBL" id="MCA9376324.1"/>
    </source>
</evidence>
<dbReference type="GO" id="GO:0006508">
    <property type="term" value="P:proteolysis"/>
    <property type="evidence" value="ECO:0007669"/>
    <property type="project" value="UniProtKB-KW"/>
</dbReference>
<keyword evidence="3" id="KW-0645">Protease</keyword>
<feature type="domain" description="ATP-grasp" evidence="2">
    <location>
        <begin position="43"/>
        <end position="306"/>
    </location>
</feature>
<reference evidence="3" key="2">
    <citation type="journal article" date="2021" name="Microbiome">
        <title>Successional dynamics and alternative stable states in a saline activated sludge microbial community over 9 years.</title>
        <authorList>
            <person name="Wang Y."/>
            <person name="Ye J."/>
            <person name="Ju F."/>
            <person name="Liu L."/>
            <person name="Boyd J.A."/>
            <person name="Deng Y."/>
            <person name="Parks D.H."/>
            <person name="Jiang X."/>
            <person name="Yin X."/>
            <person name="Woodcroft B.J."/>
            <person name="Tyson G.W."/>
            <person name="Hugenholtz P."/>
            <person name="Polz M.F."/>
            <person name="Zhang T."/>
        </authorList>
    </citation>
    <scope>NUCLEOTIDE SEQUENCE</scope>
    <source>
        <strain evidence="3">HKST-UBA17</strain>
    </source>
</reference>
<dbReference type="GO" id="GO:0009432">
    <property type="term" value="P:SOS response"/>
    <property type="evidence" value="ECO:0007669"/>
    <property type="project" value="TreeGrafter"/>
</dbReference>
<keyword evidence="1" id="KW-0547">Nucleotide-binding</keyword>
<dbReference type="AlphaFoldDB" id="A0A955KWQ8"/>
<dbReference type="SUPFAM" id="SSF50630">
    <property type="entry name" value="Acid proteases"/>
    <property type="match status" value="1"/>
</dbReference>
<dbReference type="PROSITE" id="PS50975">
    <property type="entry name" value="ATP_GRASP"/>
    <property type="match status" value="1"/>
</dbReference>
<evidence type="ECO:0000256" key="1">
    <source>
        <dbReference type="PROSITE-ProRule" id="PRU00409"/>
    </source>
</evidence>
<comment type="caution">
    <text evidence="3">The sequence shown here is derived from an EMBL/GenBank/DDBJ whole genome shotgun (WGS) entry which is preliminary data.</text>
</comment>
<dbReference type="GO" id="GO:0005737">
    <property type="term" value="C:cytoplasm"/>
    <property type="evidence" value="ECO:0007669"/>
    <property type="project" value="TreeGrafter"/>
</dbReference>
<dbReference type="GO" id="GO:0008233">
    <property type="term" value="F:peptidase activity"/>
    <property type="evidence" value="ECO:0007669"/>
    <property type="project" value="UniProtKB-KW"/>
</dbReference>
<dbReference type="Gene3D" id="3.30.470.20">
    <property type="entry name" value="ATP-grasp fold, B domain"/>
    <property type="match status" value="1"/>
</dbReference>
<dbReference type="GO" id="GO:0005524">
    <property type="term" value="F:ATP binding"/>
    <property type="evidence" value="ECO:0007669"/>
    <property type="project" value="UniProtKB-UniRule"/>
</dbReference>
<dbReference type="Proteomes" id="UP000741282">
    <property type="component" value="Unassembled WGS sequence"/>
</dbReference>
<gene>
    <name evidence="3" type="ORF">KC685_00180</name>
</gene>
<dbReference type="PANTHER" id="PTHR21621">
    <property type="entry name" value="RIBOSOMAL PROTEIN S6 MODIFICATION PROTEIN"/>
    <property type="match status" value="1"/>
</dbReference>
<dbReference type="GO" id="GO:0018169">
    <property type="term" value="F:ribosomal S6-glutamic acid ligase activity"/>
    <property type="evidence" value="ECO:0007669"/>
    <property type="project" value="TreeGrafter"/>
</dbReference>
<dbReference type="InterPro" id="IPR008503">
    <property type="entry name" value="Asp_endopeptidase"/>
</dbReference>
<dbReference type="Gene3D" id="2.40.70.10">
    <property type="entry name" value="Acid Proteases"/>
    <property type="match status" value="1"/>
</dbReference>
<dbReference type="InterPro" id="IPR039523">
    <property type="entry name" value="RimK-rel_E_lig_ATP-grasp"/>
</dbReference>
<dbReference type="InterPro" id="IPR021109">
    <property type="entry name" value="Peptidase_aspartic_dom_sf"/>
</dbReference>
<keyword evidence="3" id="KW-0378">Hydrolase</keyword>
<keyword evidence="1" id="KW-0067">ATP-binding</keyword>
<sequence>MIKALLSHNKKEVLAINRRNQIYIRPHNPLSAKRLADNKLLTKRVLAKIGIDAPETFKVIRTKKQLEYLDWESLPNSFVVKPNRGSIGSGIIIFYGKKKNQLAWIRPNGQIMGPEDIRAHMEKILEGRFSMGNNNDVVIIEERIKTHPELKRYSYKGVPDIRLIVYNQVPVMAMVRLPTKRSDGKANLHAGGICAGIDIASGISTYAMHMKNKSVFEDTYESIDQTMDLKQNMPVRGIKVPFWDEILEIAIKCQHASHLGYLGVDIVIDKEKGPLVLELNARPGLGIQTANNSGLRERLERVEGLKIKSIKHGVRVAKNLFGGEVEEGIEALSGKQVVNLVERITIYYNTRKEKKDVVSGMLDTGILTSRIDKGLASRIGFSDALKTVNQFEIPERFETLALAQEYIDLHEEHLIEHPMIKRLAKITEAGHIVVRPVIEIKIKIAGVIKTIEAVISTQTDMVYPLLIGRSELTDYLIDASKTFTK</sequence>
<dbReference type="SUPFAM" id="SSF56059">
    <property type="entry name" value="Glutathione synthetase ATP-binding domain-like"/>
    <property type="match status" value="1"/>
</dbReference>
<dbReference type="Pfam" id="PF14397">
    <property type="entry name" value="ATPgrasp_ST"/>
    <property type="match status" value="1"/>
</dbReference>
<evidence type="ECO:0000259" key="2">
    <source>
        <dbReference type="PROSITE" id="PS50975"/>
    </source>
</evidence>
<accession>A0A955KWQ8</accession>
<evidence type="ECO:0000313" key="4">
    <source>
        <dbReference type="Proteomes" id="UP000741282"/>
    </source>
</evidence>
<dbReference type="Pfam" id="PF05618">
    <property type="entry name" value="Zn_protease"/>
    <property type="match status" value="1"/>
</dbReference>